<evidence type="ECO:0000313" key="1">
    <source>
        <dbReference type="EMBL" id="RWA20874.1"/>
    </source>
</evidence>
<organism evidence="1 2">
    <name type="scientific">Mycolicibacterium elephantis DSM 44368</name>
    <dbReference type="NCBI Taxonomy" id="1335622"/>
    <lineage>
        <taxon>Bacteria</taxon>
        <taxon>Bacillati</taxon>
        <taxon>Actinomycetota</taxon>
        <taxon>Actinomycetes</taxon>
        <taxon>Mycobacteriales</taxon>
        <taxon>Mycobacteriaceae</taxon>
        <taxon>Mycolicibacterium</taxon>
    </lineage>
</organism>
<reference evidence="1 2" key="1">
    <citation type="submission" date="2013-06" db="EMBL/GenBank/DDBJ databases">
        <title>The draft sequence of the Mycobacterium elephantis genome.</title>
        <authorList>
            <person name="Pettersson F.B."/>
            <person name="Das S."/>
            <person name="Dasgupta S."/>
            <person name="Bhattacharya A."/>
            <person name="Kirsebom L.A."/>
        </authorList>
    </citation>
    <scope>NUCLEOTIDE SEQUENCE [LARGE SCALE GENOMIC DNA]</scope>
    <source>
        <strain evidence="1 2">DSM 44368</strain>
    </source>
</reference>
<evidence type="ECO:0000313" key="2">
    <source>
        <dbReference type="Proteomes" id="UP000287177"/>
    </source>
</evidence>
<dbReference type="Proteomes" id="UP000287177">
    <property type="component" value="Unassembled WGS sequence"/>
</dbReference>
<comment type="caution">
    <text evidence="1">The sequence shown here is derived from an EMBL/GenBank/DDBJ whole genome shotgun (WGS) entry which is preliminary data.</text>
</comment>
<proteinExistence type="predicted"/>
<sequence>MRILSPYEAPTARLWIGRRTGLIHSHLIGRHHQRPSPLTLIVVGMLEDHQARISALEAAQGITAPC</sequence>
<keyword evidence="2" id="KW-1185">Reference proteome</keyword>
<dbReference type="AlphaFoldDB" id="A0A439DV06"/>
<name>A0A439DV06_9MYCO</name>
<gene>
    <name evidence="1" type="ORF">MELE44368_02675</name>
</gene>
<dbReference type="EMBL" id="ATDN01000012">
    <property type="protein sequence ID" value="RWA20874.1"/>
    <property type="molecule type" value="Genomic_DNA"/>
</dbReference>
<protein>
    <submittedName>
        <fullName evidence="1">Uncharacterized protein</fullName>
    </submittedName>
</protein>
<accession>A0A439DV06</accession>